<keyword evidence="3" id="KW-1185">Reference proteome</keyword>
<protein>
    <submittedName>
        <fullName evidence="2">Uncharacterized protein</fullName>
    </submittedName>
</protein>
<dbReference type="AlphaFoldDB" id="M0LYM2"/>
<evidence type="ECO:0000256" key="1">
    <source>
        <dbReference type="SAM" id="Phobius"/>
    </source>
</evidence>
<feature type="transmembrane region" description="Helical" evidence="1">
    <location>
        <begin position="20"/>
        <end position="39"/>
    </location>
</feature>
<accession>M0LYM2</accession>
<name>M0LYM2_9EURY</name>
<evidence type="ECO:0000313" key="3">
    <source>
        <dbReference type="Proteomes" id="UP000011607"/>
    </source>
</evidence>
<keyword evidence="1" id="KW-0472">Membrane</keyword>
<dbReference type="RefSeq" id="WP_006672892.1">
    <property type="nucleotide sequence ID" value="NZ_AOMA01000096.1"/>
</dbReference>
<gene>
    <name evidence="2" type="ORF">C446_09885</name>
</gene>
<dbReference type="STRING" id="1227454.C446_09885"/>
<proteinExistence type="predicted"/>
<keyword evidence="1" id="KW-0812">Transmembrane</keyword>
<comment type="caution">
    <text evidence="2">The sequence shown here is derived from an EMBL/GenBank/DDBJ whole genome shotgun (WGS) entry which is preliminary data.</text>
</comment>
<reference evidence="2 3" key="1">
    <citation type="journal article" date="2014" name="PLoS Genet.">
        <title>Phylogenetically driven sequencing of extremely halophilic archaea reveals strategies for static and dynamic osmo-response.</title>
        <authorList>
            <person name="Becker E.A."/>
            <person name="Seitzer P.M."/>
            <person name="Tritt A."/>
            <person name="Larsen D."/>
            <person name="Krusor M."/>
            <person name="Yao A.I."/>
            <person name="Wu D."/>
            <person name="Madern D."/>
            <person name="Eisen J.A."/>
            <person name="Darling A.E."/>
            <person name="Facciotti M.T."/>
        </authorList>
    </citation>
    <scope>NUCLEOTIDE SEQUENCE [LARGE SCALE GENOMIC DNA]</scope>
    <source>
        <strain evidence="2 3">JCM 10879</strain>
    </source>
</reference>
<feature type="transmembrane region" description="Helical" evidence="1">
    <location>
        <begin position="46"/>
        <end position="68"/>
    </location>
</feature>
<dbReference type="Proteomes" id="UP000011607">
    <property type="component" value="Unassembled WGS sequence"/>
</dbReference>
<sequence>MATPRIEVLPSDRPSVGTYVLYTFLGCGAVTGVTLALPVAIRNPPLWLGLVSLLLAALGNLLVIFLAIESYVESWFAVAHVVED</sequence>
<dbReference type="EMBL" id="AOMA01000096">
    <property type="protein sequence ID" value="EMA38516.1"/>
    <property type="molecule type" value="Genomic_DNA"/>
</dbReference>
<evidence type="ECO:0000313" key="2">
    <source>
        <dbReference type="EMBL" id="EMA38516.1"/>
    </source>
</evidence>
<dbReference type="PROSITE" id="PS51257">
    <property type="entry name" value="PROKAR_LIPOPROTEIN"/>
    <property type="match status" value="1"/>
</dbReference>
<keyword evidence="1" id="KW-1133">Transmembrane helix</keyword>
<organism evidence="2 3">
    <name type="scientific">Halobiforma nitratireducens JCM 10879</name>
    <dbReference type="NCBI Taxonomy" id="1227454"/>
    <lineage>
        <taxon>Archaea</taxon>
        <taxon>Methanobacteriati</taxon>
        <taxon>Methanobacteriota</taxon>
        <taxon>Stenosarchaea group</taxon>
        <taxon>Halobacteria</taxon>
        <taxon>Halobacteriales</taxon>
        <taxon>Natrialbaceae</taxon>
        <taxon>Halobiforma</taxon>
    </lineage>
</organism>